<dbReference type="AlphaFoldDB" id="A0A7G9GZ27"/>
<dbReference type="Gene3D" id="3.40.50.300">
    <property type="entry name" value="P-loop containing nucleotide triphosphate hydrolases"/>
    <property type="match status" value="2"/>
</dbReference>
<accession>A0A7G9GZ27</accession>
<name>A0A7G9GZ27_9FUSO</name>
<dbReference type="InterPro" id="IPR027417">
    <property type="entry name" value="P-loop_NTPase"/>
</dbReference>
<dbReference type="SUPFAM" id="SSF52540">
    <property type="entry name" value="P-loop containing nucleoside triphosphate hydrolases"/>
    <property type="match status" value="2"/>
</dbReference>
<dbReference type="Pfam" id="PF13476">
    <property type="entry name" value="AAA_23"/>
    <property type="match status" value="1"/>
</dbReference>
<dbReference type="GO" id="GO:0016887">
    <property type="term" value="F:ATP hydrolysis activity"/>
    <property type="evidence" value="ECO:0007669"/>
    <property type="project" value="InterPro"/>
</dbReference>
<dbReference type="PANTHER" id="PTHR32114">
    <property type="entry name" value="ABC TRANSPORTER ABCH.3"/>
    <property type="match status" value="1"/>
</dbReference>
<dbReference type="GO" id="GO:0006302">
    <property type="term" value="P:double-strand break repair"/>
    <property type="evidence" value="ECO:0007669"/>
    <property type="project" value="InterPro"/>
</dbReference>
<evidence type="ECO:0000313" key="4">
    <source>
        <dbReference type="Proteomes" id="UP000515913"/>
    </source>
</evidence>
<dbReference type="InterPro" id="IPR038729">
    <property type="entry name" value="Rad50/SbcC_AAA"/>
</dbReference>
<dbReference type="KEGG" id="fho:H9Q81_04365"/>
<sequence length="931" mass="107640">MKINRVHLENYRVHENLDIKFSKGINLLLGKNGKGKSSILEAIGTALFDSKARSILSEALTYGKKSGKIEIEFSGIDGEDYTITKKIPSGGSKLCRISDGVTLDGKTDKIRELCGINGDVKNIYDNIIVAKQNEFVNAFKDTPTNREAIFNAIFNTDIYKKIGEKDLLKVQQKYESNLSNEQTKFDTISSKIIDPDQLESLLVEKNTKKIDISNKLDQLLIKEQELEKLLTNIQELQNKISTLKSKYDYTSSTITNCQLNIEKIKVTIKQAQQAEIIVKENTKGYKNYELVSNEIEQLKLQRKTIEEKKNYYEKLEKEKTKNESHIFKLNANIDTIQNNITTANELLLEKNTNFGELNSKININKSLELEYNEKIKLLSQQIKKLEQYEAEISNKEKILDNTKKDYDNIEKNIKDIQKSINDLNSLNIDNTLQNLILFESQKIQLEKENHTLNTQKIENKDAYEILKTYQCPYLKESCENLKGKNIENFFSEKILKIDNTIANNNKKIEELNIAIQDKSKWNEKKSKLILLQENYKKLGLELVTTKKEVENNNLAYNLITTQLENFKLKNNITSKDELNKQYLSFKIQLDNLNILENSKELQSLEKSISKIHTDISMYKTQSENITKELKTIEAKNTEINIYLKDNKDIITQFININNNIEIKEHELKSLEQSKNLYLENLSKSNEKEKFVAELDKTNLVLEKEILELSILKKDIEINEASLKQYDTSKISQDKKQVTFDIGVLREEFGKIISEIETTQKQLNETKKDLDLLQKLTDNIKKINTKLELTKYFRENVKNMGKEVSKNMLKEIEIIATENFRKITGRGEKIIWSNEDKDKYLVYLVGNNTKLKFEQLSGGEQVAVAISIRSAMSNIFTDSKFSIFDEPTNNLDSEKRQSLADSIGEILKNLEQSIIVTHDDTFKEMAEKVIYL</sequence>
<evidence type="ECO:0000256" key="1">
    <source>
        <dbReference type="SAM" id="Coils"/>
    </source>
</evidence>
<gene>
    <name evidence="3" type="ORF">H9Q81_04365</name>
</gene>
<evidence type="ECO:0000313" key="3">
    <source>
        <dbReference type="EMBL" id="QNM16059.1"/>
    </source>
</evidence>
<dbReference type="PANTHER" id="PTHR32114:SF2">
    <property type="entry name" value="ABC TRANSPORTER ABCH.3"/>
    <property type="match status" value="1"/>
</dbReference>
<keyword evidence="1" id="KW-0175">Coiled coil</keyword>
<feature type="domain" description="Rad50/SbcC-type AAA" evidence="2">
    <location>
        <begin position="5"/>
        <end position="246"/>
    </location>
</feature>
<feature type="coiled-coil region" evidence="1">
    <location>
        <begin position="368"/>
        <end position="448"/>
    </location>
</feature>
<proteinExistence type="predicted"/>
<reference evidence="3 4" key="1">
    <citation type="submission" date="2020-08" db="EMBL/GenBank/DDBJ databases">
        <authorList>
            <person name="Liu C."/>
            <person name="Sun Q."/>
        </authorList>
    </citation>
    <scope>NUCLEOTIDE SEQUENCE [LARGE SCALE GENOMIC DNA]</scope>
    <source>
        <strain evidence="3 4">NSJ-57</strain>
    </source>
</reference>
<feature type="coiled-coil region" evidence="1">
    <location>
        <begin position="216"/>
        <end position="318"/>
    </location>
</feature>
<organism evidence="3 4">
    <name type="scientific">Fusobacterium hominis</name>
    <dbReference type="NCBI Taxonomy" id="2764326"/>
    <lineage>
        <taxon>Bacteria</taxon>
        <taxon>Fusobacteriati</taxon>
        <taxon>Fusobacteriota</taxon>
        <taxon>Fusobacteriia</taxon>
        <taxon>Fusobacteriales</taxon>
        <taxon>Fusobacteriaceae</taxon>
        <taxon>Fusobacterium</taxon>
    </lineage>
</organism>
<keyword evidence="4" id="KW-1185">Reference proteome</keyword>
<evidence type="ECO:0000259" key="2">
    <source>
        <dbReference type="Pfam" id="PF13476"/>
    </source>
</evidence>
<dbReference type="Proteomes" id="UP000515913">
    <property type="component" value="Chromosome"/>
</dbReference>
<dbReference type="EMBL" id="CP060637">
    <property type="protein sequence ID" value="QNM16059.1"/>
    <property type="molecule type" value="Genomic_DNA"/>
</dbReference>
<protein>
    <submittedName>
        <fullName evidence="3">SMC family ATPase</fullName>
    </submittedName>
</protein>
<dbReference type="RefSeq" id="WP_187423202.1">
    <property type="nucleotide sequence ID" value="NZ_CP060637.1"/>
</dbReference>
<feature type="coiled-coil region" evidence="1">
    <location>
        <begin position="653"/>
        <end position="687"/>
    </location>
</feature>